<dbReference type="AlphaFoldDB" id="A0A6I1MKS8"/>
<accession>A0A6I1MKS8</accession>
<dbReference type="GO" id="GO:0006270">
    <property type="term" value="P:DNA replication initiation"/>
    <property type="evidence" value="ECO:0007669"/>
    <property type="project" value="InterPro"/>
</dbReference>
<keyword evidence="4" id="KW-1185">Reference proteome</keyword>
<dbReference type="OrthoDB" id="1883334at2"/>
<dbReference type="Pfam" id="PF21205">
    <property type="entry name" value="Rep3_C"/>
    <property type="match status" value="1"/>
</dbReference>
<evidence type="ECO:0000259" key="2">
    <source>
        <dbReference type="Pfam" id="PF01051"/>
    </source>
</evidence>
<organism evidence="3 4">
    <name type="scientific">Clostridium tarantellae</name>
    <dbReference type="NCBI Taxonomy" id="39493"/>
    <lineage>
        <taxon>Bacteria</taxon>
        <taxon>Bacillati</taxon>
        <taxon>Bacillota</taxon>
        <taxon>Clostridia</taxon>
        <taxon>Eubacteriales</taxon>
        <taxon>Clostridiaceae</taxon>
        <taxon>Clostridium</taxon>
    </lineage>
</organism>
<evidence type="ECO:0000313" key="4">
    <source>
        <dbReference type="Proteomes" id="UP000430345"/>
    </source>
</evidence>
<dbReference type="InterPro" id="IPR036390">
    <property type="entry name" value="WH_DNA-bd_sf"/>
</dbReference>
<proteinExistence type="inferred from homology"/>
<evidence type="ECO:0000313" key="3">
    <source>
        <dbReference type="EMBL" id="MPQ43630.1"/>
    </source>
</evidence>
<dbReference type="Gene3D" id="1.10.10.10">
    <property type="entry name" value="Winged helix-like DNA-binding domain superfamily/Winged helix DNA-binding domain"/>
    <property type="match status" value="1"/>
</dbReference>
<dbReference type="InterPro" id="IPR036388">
    <property type="entry name" value="WH-like_DNA-bd_sf"/>
</dbReference>
<dbReference type="GO" id="GO:0003887">
    <property type="term" value="F:DNA-directed DNA polymerase activity"/>
    <property type="evidence" value="ECO:0007669"/>
    <property type="project" value="InterPro"/>
</dbReference>
<dbReference type="InterPro" id="IPR000525">
    <property type="entry name" value="Initiator_Rep_WH1"/>
</dbReference>
<dbReference type="Proteomes" id="UP000430345">
    <property type="component" value="Unassembled WGS sequence"/>
</dbReference>
<dbReference type="EMBL" id="WHJC01000087">
    <property type="protein sequence ID" value="MPQ43630.1"/>
    <property type="molecule type" value="Genomic_DNA"/>
</dbReference>
<dbReference type="SUPFAM" id="SSF46785">
    <property type="entry name" value="Winged helix' DNA-binding domain"/>
    <property type="match status" value="1"/>
</dbReference>
<reference evidence="3 4" key="1">
    <citation type="submission" date="2019-10" db="EMBL/GenBank/DDBJ databases">
        <title>The Genome Sequence of Clostridium tarantellae Isolated from Fish Brain.</title>
        <authorList>
            <person name="Bano L."/>
            <person name="Kiel M."/>
            <person name="Sales G."/>
            <person name="Doxey A.C."/>
            <person name="Mansfield M.J."/>
            <person name="Schiavone M."/>
            <person name="Rossetto O."/>
            <person name="Pirazzini M."/>
            <person name="Dobrindt U."/>
            <person name="Montecucco C."/>
        </authorList>
    </citation>
    <scope>NUCLEOTIDE SEQUENCE [LARGE SCALE GENOMIC DNA]</scope>
    <source>
        <strain evidence="3 4">DSM 3997</strain>
    </source>
</reference>
<dbReference type="Pfam" id="PF01051">
    <property type="entry name" value="Rep3_N"/>
    <property type="match status" value="1"/>
</dbReference>
<comment type="caution">
    <text evidence="3">The sequence shown here is derived from an EMBL/GenBank/DDBJ whole genome shotgun (WGS) entry which is preliminary data.</text>
</comment>
<dbReference type="RefSeq" id="WP_152889323.1">
    <property type="nucleotide sequence ID" value="NZ_WHJC01000087.1"/>
</dbReference>
<feature type="domain" description="Initiator Rep protein WH1" evidence="2">
    <location>
        <begin position="8"/>
        <end position="150"/>
    </location>
</feature>
<sequence>MNNEVLFKPNSIILASASEQLTASEYKLFDALLQRCQFIKDFKMRKAVLSREEIKTYIKDTRNNTIDGISLILERFMKIIIRFKINNKRIGATLISKYEYNPITDEFICSMHEEVYIALIEYNKIGYSPIDLKMVRRAKGYYTQRVYGMLRIWSKPNLKVIYTYTLEELKSICEIESGTSYDVYGNFKKKVLNPAIKEINEKLNMDVSFTENKVSRSVVSITFCIEDHEPRHYNFKKIDSDGDENKLLKEQISITDTPKEVATNVPVVDVEEIVSSATMKAIEELQINKIKISAKTLERNLNAYGEDIFNRAINILIGKKEEGEKIKAPVKFLTGILENLKTKDEIAATKAENENIKTLNFTNYSQREYDYDSLEKQLLGWDE</sequence>
<name>A0A6I1MKS8_9CLOT</name>
<gene>
    <name evidence="3" type="ORF">GBZ86_07645</name>
</gene>
<evidence type="ECO:0000256" key="1">
    <source>
        <dbReference type="ARBA" id="ARBA00038283"/>
    </source>
</evidence>
<protein>
    <submittedName>
        <fullName evidence="3">RepB family plasmid replication initiator protein</fullName>
    </submittedName>
</protein>
<comment type="similarity">
    <text evidence="1">Belongs to the initiator RepB protein family.</text>
</comment>